<proteinExistence type="predicted"/>
<dbReference type="PANTHER" id="PTHR21261:SF15">
    <property type="entry name" value="BEATEN PATH IIIA, ISOFORM D-RELATED"/>
    <property type="match status" value="1"/>
</dbReference>
<dbReference type="AlphaFoldDB" id="A0A1B0AWA4"/>
<evidence type="ECO:0000313" key="2">
    <source>
        <dbReference type="Proteomes" id="UP000092460"/>
    </source>
</evidence>
<organism evidence="1 2">
    <name type="scientific">Glossina palpalis gambiensis</name>
    <dbReference type="NCBI Taxonomy" id="67801"/>
    <lineage>
        <taxon>Eukaryota</taxon>
        <taxon>Metazoa</taxon>
        <taxon>Ecdysozoa</taxon>
        <taxon>Arthropoda</taxon>
        <taxon>Hexapoda</taxon>
        <taxon>Insecta</taxon>
        <taxon>Pterygota</taxon>
        <taxon>Neoptera</taxon>
        <taxon>Endopterygota</taxon>
        <taxon>Diptera</taxon>
        <taxon>Brachycera</taxon>
        <taxon>Muscomorpha</taxon>
        <taxon>Hippoboscoidea</taxon>
        <taxon>Glossinidae</taxon>
        <taxon>Glossina</taxon>
    </lineage>
</organism>
<dbReference type="Proteomes" id="UP000092460">
    <property type="component" value="Unassembled WGS sequence"/>
</dbReference>
<dbReference type="GO" id="GO:0008045">
    <property type="term" value="P:motor neuron axon guidance"/>
    <property type="evidence" value="ECO:0007669"/>
    <property type="project" value="TreeGrafter"/>
</dbReference>
<accession>A0A1B0AWA4</accession>
<keyword evidence="2" id="KW-1185">Reference proteome</keyword>
<dbReference type="VEuPathDB" id="VectorBase:GPPI010844"/>
<name>A0A1B0AWA4_9MUSC</name>
<dbReference type="EMBL" id="JXJN01004592">
    <property type="status" value="NOT_ANNOTATED_CDS"/>
    <property type="molecule type" value="Genomic_DNA"/>
</dbReference>
<protein>
    <recommendedName>
        <fullName evidence="3">Ig-like domain-containing protein</fullName>
    </recommendedName>
</protein>
<reference evidence="2" key="1">
    <citation type="submission" date="2015-01" db="EMBL/GenBank/DDBJ databases">
        <authorList>
            <person name="Aksoy S."/>
            <person name="Warren W."/>
            <person name="Wilson R.K."/>
        </authorList>
    </citation>
    <scope>NUCLEOTIDE SEQUENCE [LARGE SCALE GENOMIC DNA]</scope>
    <source>
        <strain evidence="2">IAEA</strain>
    </source>
</reference>
<evidence type="ECO:0000313" key="1">
    <source>
        <dbReference type="EnsemblMetazoa" id="GPPI010844-PA"/>
    </source>
</evidence>
<dbReference type="PANTHER" id="PTHR21261">
    <property type="entry name" value="BEAT PROTEIN"/>
    <property type="match status" value="1"/>
</dbReference>
<reference evidence="1" key="2">
    <citation type="submission" date="2020-05" db="UniProtKB">
        <authorList>
            <consortium name="EnsemblMetazoa"/>
        </authorList>
    </citation>
    <scope>IDENTIFICATION</scope>
    <source>
        <strain evidence="1">IAEA</strain>
    </source>
</reference>
<dbReference type="STRING" id="67801.A0A1B0AWA4"/>
<evidence type="ECO:0008006" key="3">
    <source>
        <dbReference type="Google" id="ProtNLM"/>
    </source>
</evidence>
<sequence>MVPIELEWNATTLEYRTPFSVANRPINQRFLTILKLKCGHVSINECFYKGVMLEVYSIKDALCRCICICELYYTINITNSLTMTEVKIPNHIMRFKSAILGCRYNLDGESLYSVKWYKDGHEFYRYVPRNKPPGQAFPLPGINVDVSKVNKTLYLLVL</sequence>
<dbReference type="EnsemblMetazoa" id="GPPI010844-RA">
    <property type="protein sequence ID" value="GPPI010844-PA"/>
    <property type="gene ID" value="GPPI010844"/>
</dbReference>